<keyword evidence="1" id="KW-1133">Transmembrane helix</keyword>
<comment type="caution">
    <text evidence="2">The sequence shown here is derived from an EMBL/GenBank/DDBJ whole genome shotgun (WGS) entry which is preliminary data.</text>
</comment>
<dbReference type="AlphaFoldDB" id="A0A2G5U614"/>
<dbReference type="Proteomes" id="UP000230233">
    <property type="component" value="Chromosome IV"/>
</dbReference>
<sequence length="110" mass="12084">MSSLFVGFDFLSTCYLNIVFLFGLIGYLALSCGVCDTSAPIDFQETYEQREAHSQTESVGFDINPAMSPVFAKGATESNFDVNVFEEPKEELSWWNVRILCGGGSSTTSL</sequence>
<name>A0A2G5U614_9PELO</name>
<organism evidence="2 3">
    <name type="scientific">Caenorhabditis nigoni</name>
    <dbReference type="NCBI Taxonomy" id="1611254"/>
    <lineage>
        <taxon>Eukaryota</taxon>
        <taxon>Metazoa</taxon>
        <taxon>Ecdysozoa</taxon>
        <taxon>Nematoda</taxon>
        <taxon>Chromadorea</taxon>
        <taxon>Rhabditida</taxon>
        <taxon>Rhabditina</taxon>
        <taxon>Rhabditomorpha</taxon>
        <taxon>Rhabditoidea</taxon>
        <taxon>Rhabditidae</taxon>
        <taxon>Peloderinae</taxon>
        <taxon>Caenorhabditis</taxon>
    </lineage>
</organism>
<accession>A0A2G5U614</accession>
<feature type="transmembrane region" description="Helical" evidence="1">
    <location>
        <begin position="7"/>
        <end position="30"/>
    </location>
</feature>
<proteinExistence type="predicted"/>
<evidence type="ECO:0000313" key="2">
    <source>
        <dbReference type="EMBL" id="PIC34791.1"/>
    </source>
</evidence>
<keyword evidence="3" id="KW-1185">Reference proteome</keyword>
<protein>
    <submittedName>
        <fullName evidence="2">Uncharacterized protein</fullName>
    </submittedName>
</protein>
<keyword evidence="1" id="KW-0472">Membrane</keyword>
<evidence type="ECO:0000313" key="3">
    <source>
        <dbReference type="Proteomes" id="UP000230233"/>
    </source>
</evidence>
<evidence type="ECO:0000256" key="1">
    <source>
        <dbReference type="SAM" id="Phobius"/>
    </source>
</evidence>
<gene>
    <name evidence="2" type="primary">Cni-T04B2.8</name>
    <name evidence="2" type="synonym">Cnig_chr_IV.g14342</name>
    <name evidence="2" type="ORF">B9Z55_014342</name>
</gene>
<dbReference type="OrthoDB" id="5777252at2759"/>
<dbReference type="EMBL" id="PDUG01000004">
    <property type="protein sequence ID" value="PIC34791.1"/>
    <property type="molecule type" value="Genomic_DNA"/>
</dbReference>
<keyword evidence="1" id="KW-0812">Transmembrane</keyword>
<reference evidence="3" key="1">
    <citation type="submission" date="2017-10" db="EMBL/GenBank/DDBJ databases">
        <title>Rapid genome shrinkage in a self-fertile nematode reveals novel sperm competition proteins.</title>
        <authorList>
            <person name="Yin D."/>
            <person name="Schwarz E.M."/>
            <person name="Thomas C.G."/>
            <person name="Felde R.L."/>
            <person name="Korf I.F."/>
            <person name="Cutter A.D."/>
            <person name="Schartner C.M."/>
            <person name="Ralston E.J."/>
            <person name="Meyer B.J."/>
            <person name="Haag E.S."/>
        </authorList>
    </citation>
    <scope>NUCLEOTIDE SEQUENCE [LARGE SCALE GENOMIC DNA]</scope>
    <source>
        <strain evidence="3">JU1422</strain>
    </source>
</reference>